<dbReference type="HAMAP" id="MF_00340">
    <property type="entry name" value="Ribosomal_bL32"/>
    <property type="match status" value="1"/>
</dbReference>
<comment type="caution">
    <text evidence="4">The sequence shown here is derived from an EMBL/GenBank/DDBJ whole genome shotgun (WGS) entry which is preliminary data.</text>
</comment>
<dbReference type="GO" id="GO:0003735">
    <property type="term" value="F:structural constituent of ribosome"/>
    <property type="evidence" value="ECO:0007669"/>
    <property type="project" value="InterPro"/>
</dbReference>
<sequence length="67" mass="7263">MAVPKGKVSKARRDKRRSSTWKLATPGLVACPKCGALHLPHRMCKECGTYNGRTIRVVKSVAANAAK</sequence>
<dbReference type="InterPro" id="IPR044957">
    <property type="entry name" value="Ribosomal_bL32_bact"/>
</dbReference>
<dbReference type="AlphaFoldDB" id="A0A645AHN3"/>
<dbReference type="InterPro" id="IPR002677">
    <property type="entry name" value="Ribosomal_bL32"/>
</dbReference>
<protein>
    <submittedName>
        <fullName evidence="4">50S ribosomal protein L32</fullName>
    </submittedName>
</protein>
<dbReference type="EMBL" id="VSSQ01013761">
    <property type="protein sequence ID" value="MPM52218.1"/>
    <property type="molecule type" value="Genomic_DNA"/>
</dbReference>
<dbReference type="NCBIfam" id="TIGR01031">
    <property type="entry name" value="rpmF_bact"/>
    <property type="match status" value="1"/>
</dbReference>
<evidence type="ECO:0000256" key="3">
    <source>
        <dbReference type="ARBA" id="ARBA00023274"/>
    </source>
</evidence>
<evidence type="ECO:0000256" key="2">
    <source>
        <dbReference type="ARBA" id="ARBA00022980"/>
    </source>
</evidence>
<accession>A0A645AHN3</accession>
<evidence type="ECO:0000256" key="1">
    <source>
        <dbReference type="ARBA" id="ARBA00008560"/>
    </source>
</evidence>
<proteinExistence type="inferred from homology"/>
<dbReference type="Pfam" id="PF01783">
    <property type="entry name" value="Ribosomal_L32p"/>
    <property type="match status" value="1"/>
</dbReference>
<keyword evidence="2 4" id="KW-0689">Ribosomal protein</keyword>
<dbReference type="PANTHER" id="PTHR35534">
    <property type="entry name" value="50S RIBOSOMAL PROTEIN L32"/>
    <property type="match status" value="1"/>
</dbReference>
<dbReference type="InterPro" id="IPR011332">
    <property type="entry name" value="Ribosomal_zn-bd"/>
</dbReference>
<dbReference type="PANTHER" id="PTHR35534:SF1">
    <property type="entry name" value="LARGE RIBOSOMAL SUBUNIT PROTEIN BL32"/>
    <property type="match status" value="1"/>
</dbReference>
<dbReference type="GO" id="GO:0015934">
    <property type="term" value="C:large ribosomal subunit"/>
    <property type="evidence" value="ECO:0007669"/>
    <property type="project" value="InterPro"/>
</dbReference>
<name>A0A645AHN3_9ZZZZ</name>
<gene>
    <name evidence="4" type="primary">rpmF_20</name>
    <name evidence="4" type="ORF">SDC9_98975</name>
</gene>
<keyword evidence="3" id="KW-0687">Ribonucleoprotein</keyword>
<dbReference type="GO" id="GO:0006412">
    <property type="term" value="P:translation"/>
    <property type="evidence" value="ECO:0007669"/>
    <property type="project" value="InterPro"/>
</dbReference>
<dbReference type="SUPFAM" id="SSF57829">
    <property type="entry name" value="Zn-binding ribosomal proteins"/>
    <property type="match status" value="1"/>
</dbReference>
<evidence type="ECO:0000313" key="4">
    <source>
        <dbReference type="EMBL" id="MPM52218.1"/>
    </source>
</evidence>
<comment type="similarity">
    <text evidence="1">Belongs to the bacterial ribosomal protein bL32 family.</text>
</comment>
<reference evidence="4" key="1">
    <citation type="submission" date="2019-08" db="EMBL/GenBank/DDBJ databases">
        <authorList>
            <person name="Kucharzyk K."/>
            <person name="Murdoch R.W."/>
            <person name="Higgins S."/>
            <person name="Loffler F."/>
        </authorList>
    </citation>
    <scope>NUCLEOTIDE SEQUENCE</scope>
</reference>
<organism evidence="4">
    <name type="scientific">bioreactor metagenome</name>
    <dbReference type="NCBI Taxonomy" id="1076179"/>
    <lineage>
        <taxon>unclassified sequences</taxon>
        <taxon>metagenomes</taxon>
        <taxon>ecological metagenomes</taxon>
    </lineage>
</organism>